<dbReference type="Gene3D" id="1.10.1400.10">
    <property type="match status" value="1"/>
</dbReference>
<protein>
    <submittedName>
        <fullName evidence="4">Penicillin G acylase</fullName>
    </submittedName>
</protein>
<gene>
    <name evidence="4" type="ORF">OZSIB_2835</name>
</gene>
<dbReference type="Gene3D" id="2.30.120.10">
    <property type="match status" value="1"/>
</dbReference>
<dbReference type="InterPro" id="IPR029055">
    <property type="entry name" value="Ntn_hydrolases_N"/>
</dbReference>
<dbReference type="Proteomes" id="UP000252355">
    <property type="component" value="Unassembled WGS sequence"/>
</dbReference>
<dbReference type="Pfam" id="PF01804">
    <property type="entry name" value="Penicil_amidase"/>
    <property type="match status" value="1"/>
</dbReference>
<dbReference type="InterPro" id="IPR002692">
    <property type="entry name" value="S45"/>
</dbReference>
<proteinExistence type="inferred from homology"/>
<name>A0A367ZIU2_9BACT</name>
<comment type="similarity">
    <text evidence="1">Belongs to the peptidase S45 family.</text>
</comment>
<evidence type="ECO:0000256" key="1">
    <source>
        <dbReference type="ARBA" id="ARBA00006586"/>
    </source>
</evidence>
<sequence length="803" mass="87845">MSCHRIQSLPTGLSCWLILPMALILLLSGDLPAPASIIGIGPFARQTVQILYDGAGVPHVVASSPAGVYWGFGYSLGRSRLFQMELQRRAVQGRLAEVFGPAFIDADLLARRDRVSPAELAEGLARAPAPFREALTAFTAGLNAAVRAVWARRLSLEAGFTAVGIAPTPFTEIDLLEIFAGTMAVRFNDFTQELDNLHLLRYLTEKYGQRRAAAVFDEVVPAQAVATTAMMAGTWEDGLPVASSSSMGAAVGRFSRPFPDSPSPVLRSRRRDELLRKLGLSDRSGSYAVALSARALGGKGAVLYSGPQMGAFKPPALFEVGLHCPEFDLVGTTPVGYLALPFGATRHLAFTATAGMGNQVDLLALTVDPADPSILRGDGVTVLLRRRQEAITVRGRSRPVVHQIEETDLGPVIAAEGSVRYVKQRGWQGRVVDSYVAWFDANRATTLAAWVEISDRMALATNWLAVDRSGAMACVHTGVAKGRRAAGDDRLPVPRPTAFPYPDRRLAAFDHPDGWFVNWNCPPILGFRNGDLVNVWGPDQRTAFLVDQLRKHRDHLSAEFCRDLEQAVATTDQRAFAYREELARWIDVASLTIPQQQAWVAMARWNTRRLDLNGDGLFDDPGAGLFDRFWNDLHRRVLEPTLGSFTWMVASDPNGTRSGLLLRALRRTTAFDFLGGRSPRDVVTEVFREAVEALAPGGRPLPRLPCPRMEFAAAIPGGASTQTGPAAFPMFMNRGSDVQIAALDPRGVRVWGILPPGNDAAGQHAIDQIGPFRAYQFRDRPLTLEQLSRKVHRKAILRPSWRE</sequence>
<evidence type="ECO:0000313" key="4">
    <source>
        <dbReference type="EMBL" id="RCK77777.1"/>
    </source>
</evidence>
<keyword evidence="3" id="KW-0865">Zymogen</keyword>
<keyword evidence="2" id="KW-0378">Hydrolase</keyword>
<dbReference type="InterPro" id="IPR043146">
    <property type="entry name" value="Penicillin_amidase_N_B-knob"/>
</dbReference>
<evidence type="ECO:0000313" key="5">
    <source>
        <dbReference type="Proteomes" id="UP000252355"/>
    </source>
</evidence>
<dbReference type="EMBL" id="QOQW01000033">
    <property type="protein sequence ID" value="RCK77777.1"/>
    <property type="molecule type" value="Genomic_DNA"/>
</dbReference>
<dbReference type="GO" id="GO:0016811">
    <property type="term" value="F:hydrolase activity, acting on carbon-nitrogen (but not peptide) bonds, in linear amides"/>
    <property type="evidence" value="ECO:0007669"/>
    <property type="project" value="InterPro"/>
</dbReference>
<dbReference type="Gene3D" id="3.60.20.10">
    <property type="entry name" value="Glutamine Phosphoribosylpyrophosphate, subunit 1, domain 1"/>
    <property type="match status" value="1"/>
</dbReference>
<dbReference type="AlphaFoldDB" id="A0A367ZIU2"/>
<comment type="caution">
    <text evidence="4">The sequence shown here is derived from an EMBL/GenBank/DDBJ whole genome shotgun (WGS) entry which is preliminary data.</text>
</comment>
<evidence type="ECO:0000256" key="3">
    <source>
        <dbReference type="ARBA" id="ARBA00023145"/>
    </source>
</evidence>
<dbReference type="InterPro" id="IPR043147">
    <property type="entry name" value="Penicillin_amidase_A-knob"/>
</dbReference>
<dbReference type="GO" id="GO:0017000">
    <property type="term" value="P:antibiotic biosynthetic process"/>
    <property type="evidence" value="ECO:0007669"/>
    <property type="project" value="InterPro"/>
</dbReference>
<evidence type="ECO:0000256" key="2">
    <source>
        <dbReference type="ARBA" id="ARBA00022801"/>
    </source>
</evidence>
<reference evidence="4 5" key="1">
    <citation type="submission" date="2018-05" db="EMBL/GenBank/DDBJ databases">
        <title>A metagenomic window into the 2 km-deep terrestrial subsurface aquifer revealed taxonomically and functionally diverse microbial community comprising novel uncultured bacterial lineages.</title>
        <authorList>
            <person name="Kadnikov V.V."/>
            <person name="Mardanov A.V."/>
            <person name="Beletsky A.V."/>
            <person name="Banks D."/>
            <person name="Pimenov N.V."/>
            <person name="Frank Y.A."/>
            <person name="Karnachuk O.V."/>
            <person name="Ravin N.V."/>
        </authorList>
    </citation>
    <scope>NUCLEOTIDE SEQUENCE [LARGE SCALE GENOMIC DNA]</scope>
    <source>
        <strain evidence="4">BY5</strain>
    </source>
</reference>
<dbReference type="SUPFAM" id="SSF56235">
    <property type="entry name" value="N-terminal nucleophile aminohydrolases (Ntn hydrolases)"/>
    <property type="match status" value="1"/>
</dbReference>
<accession>A0A367ZIU2</accession>
<dbReference type="PANTHER" id="PTHR34218">
    <property type="entry name" value="PEPTIDASE S45 PENICILLIN AMIDASE"/>
    <property type="match status" value="1"/>
</dbReference>
<dbReference type="PANTHER" id="PTHR34218:SF4">
    <property type="entry name" value="ACYL-HOMOSERINE LACTONE ACYLASE QUIP"/>
    <property type="match status" value="1"/>
</dbReference>
<dbReference type="Gene3D" id="1.10.439.10">
    <property type="entry name" value="Penicillin Amidohydrolase, domain 1"/>
    <property type="match status" value="1"/>
</dbReference>
<organism evidence="4 5">
    <name type="scientific">Candidatus Ozemobacter sibiricus</name>
    <dbReference type="NCBI Taxonomy" id="2268124"/>
    <lineage>
        <taxon>Bacteria</taxon>
        <taxon>Candidatus Ozemobacteria</taxon>
        <taxon>Candidatus Ozemobacterales</taxon>
        <taxon>Candidatus Ozemobacteraceae</taxon>
        <taxon>Candidatus Ozemobacter</taxon>
    </lineage>
</organism>
<dbReference type="InterPro" id="IPR023343">
    <property type="entry name" value="Penicillin_amidase_dom1"/>
</dbReference>
<dbReference type="Gene3D" id="1.10.287.150">
    <property type="match status" value="1"/>
</dbReference>